<keyword evidence="1" id="KW-0732">Signal</keyword>
<organism evidence="2 3">
    <name type="scientific">Salmonella enterica subsp. diarizonae serovar 48:i:z</name>
    <dbReference type="NCBI Taxonomy" id="1192842"/>
    <lineage>
        <taxon>Bacteria</taxon>
        <taxon>Pseudomonadati</taxon>
        <taxon>Pseudomonadota</taxon>
        <taxon>Gammaproteobacteria</taxon>
        <taxon>Enterobacterales</taxon>
        <taxon>Enterobacteriaceae</taxon>
        <taxon>Salmonella</taxon>
    </lineage>
</organism>
<gene>
    <name evidence="2" type="ORF">DOE59_04130</name>
</gene>
<proteinExistence type="predicted"/>
<evidence type="ECO:0000313" key="2">
    <source>
        <dbReference type="EMBL" id="AXC70871.1"/>
    </source>
</evidence>
<feature type="signal peptide" evidence="1">
    <location>
        <begin position="1"/>
        <end position="31"/>
    </location>
</feature>
<evidence type="ECO:0000256" key="1">
    <source>
        <dbReference type="SAM" id="SignalP"/>
    </source>
</evidence>
<dbReference type="AlphaFoldDB" id="A0A7U5YDD9"/>
<protein>
    <recommendedName>
        <fullName evidence="4">Saf-pilin pilus formation protein domain-containing protein</fullName>
    </recommendedName>
</protein>
<evidence type="ECO:0000313" key="3">
    <source>
        <dbReference type="Proteomes" id="UP000252003"/>
    </source>
</evidence>
<feature type="chain" id="PRO_5030745021" description="Saf-pilin pilus formation protein domain-containing protein" evidence="1">
    <location>
        <begin position="32"/>
        <end position="169"/>
    </location>
</feature>
<accession>A0A7U5YDD9</accession>
<reference evidence="2 3" key="1">
    <citation type="submission" date="2018-06" db="EMBL/GenBank/DDBJ databases">
        <title>Salmonella Enterica genomes from various sources.</title>
        <authorList>
            <person name="Nash J.H.E."/>
            <person name="Robertson J."/>
            <person name="Bessonov K."/>
        </authorList>
    </citation>
    <scope>NUCLEOTIDE SEQUENCE [LARGE SCALE GENOMIC DNA]</scope>
    <source>
        <strain evidence="2 3">SA20121591</strain>
    </source>
</reference>
<dbReference type="Proteomes" id="UP000252003">
    <property type="component" value="Chromosome"/>
</dbReference>
<sequence>MYKKGYSYMKNFKILAVAAALSAVMTGSAFAEGHYQSGQELPIATTFNSATANYAEVLSKHIEVINGNVSSNTILAQVTNLPAHSIIFDTQSGKAGELKFSDGSHTFNAIAYKSGDKTKVVSAGQALPLSENAYVTQPGDIIDISPVSDLTSTVAGVYTSTPTVYTWVE</sequence>
<evidence type="ECO:0008006" key="4">
    <source>
        <dbReference type="Google" id="ProtNLM"/>
    </source>
</evidence>
<name>A0A7U5YDD9_SALDZ</name>
<dbReference type="EMBL" id="CP029989">
    <property type="protein sequence ID" value="AXC70871.1"/>
    <property type="molecule type" value="Genomic_DNA"/>
</dbReference>